<reference evidence="2" key="1">
    <citation type="submission" date="2022-02" db="EMBL/GenBank/DDBJ databases">
        <authorList>
            <person name="Henning P.M."/>
            <person name="McCubbin A.G."/>
            <person name="Shore J.S."/>
        </authorList>
    </citation>
    <scope>NUCLEOTIDE SEQUENCE</scope>
    <source>
        <strain evidence="2">F60SS</strain>
        <tissue evidence="2">Leaves</tissue>
    </source>
</reference>
<proteinExistence type="predicted"/>
<sequence>SSPRPPPSFSFPLSSTSARDHQQGQGSAAAIFLAANSHRAATTGGPSSSRLSPLLHLDDDASTKLNLSRLCV</sequence>
<gene>
    <name evidence="2" type="ORF">Tsubulata_049136</name>
</gene>
<dbReference type="AlphaFoldDB" id="A0A9Q0FBI5"/>
<feature type="region of interest" description="Disordered" evidence="1">
    <location>
        <begin position="39"/>
        <end position="58"/>
    </location>
</feature>
<evidence type="ECO:0000313" key="2">
    <source>
        <dbReference type="EMBL" id="KAJ4828445.1"/>
    </source>
</evidence>
<protein>
    <submittedName>
        <fullName evidence="2">Uncharacterized protein</fullName>
    </submittedName>
</protein>
<evidence type="ECO:0000256" key="1">
    <source>
        <dbReference type="SAM" id="MobiDB-lite"/>
    </source>
</evidence>
<dbReference type="Proteomes" id="UP001141552">
    <property type="component" value="Unassembled WGS sequence"/>
</dbReference>
<reference evidence="2" key="2">
    <citation type="journal article" date="2023" name="Plants (Basel)">
        <title>Annotation of the Turnera subulata (Passifloraceae) Draft Genome Reveals the S-Locus Evolved after the Divergence of Turneroideae from Passifloroideae in a Stepwise Manner.</title>
        <authorList>
            <person name="Henning P.M."/>
            <person name="Roalson E.H."/>
            <person name="Mir W."/>
            <person name="McCubbin A.G."/>
            <person name="Shore J.S."/>
        </authorList>
    </citation>
    <scope>NUCLEOTIDE SEQUENCE</scope>
    <source>
        <strain evidence="2">F60SS</strain>
    </source>
</reference>
<organism evidence="2 3">
    <name type="scientific">Turnera subulata</name>
    <dbReference type="NCBI Taxonomy" id="218843"/>
    <lineage>
        <taxon>Eukaryota</taxon>
        <taxon>Viridiplantae</taxon>
        <taxon>Streptophyta</taxon>
        <taxon>Embryophyta</taxon>
        <taxon>Tracheophyta</taxon>
        <taxon>Spermatophyta</taxon>
        <taxon>Magnoliopsida</taxon>
        <taxon>eudicotyledons</taxon>
        <taxon>Gunneridae</taxon>
        <taxon>Pentapetalae</taxon>
        <taxon>rosids</taxon>
        <taxon>fabids</taxon>
        <taxon>Malpighiales</taxon>
        <taxon>Passifloraceae</taxon>
        <taxon>Turnera</taxon>
    </lineage>
</organism>
<name>A0A9Q0FBI5_9ROSI</name>
<dbReference type="EMBL" id="JAKUCV010006173">
    <property type="protein sequence ID" value="KAJ4828445.1"/>
    <property type="molecule type" value="Genomic_DNA"/>
</dbReference>
<feature type="region of interest" description="Disordered" evidence="1">
    <location>
        <begin position="1"/>
        <end position="28"/>
    </location>
</feature>
<comment type="caution">
    <text evidence="2">The sequence shown here is derived from an EMBL/GenBank/DDBJ whole genome shotgun (WGS) entry which is preliminary data.</text>
</comment>
<feature type="non-terminal residue" evidence="2">
    <location>
        <position position="1"/>
    </location>
</feature>
<keyword evidence="3" id="KW-1185">Reference proteome</keyword>
<accession>A0A9Q0FBI5</accession>
<evidence type="ECO:0000313" key="3">
    <source>
        <dbReference type="Proteomes" id="UP001141552"/>
    </source>
</evidence>